<organism evidence="1 2">
    <name type="scientific">Acetivibrio straminisolvens JCM 21531</name>
    <dbReference type="NCBI Taxonomy" id="1294263"/>
    <lineage>
        <taxon>Bacteria</taxon>
        <taxon>Bacillati</taxon>
        <taxon>Bacillota</taxon>
        <taxon>Clostridia</taxon>
        <taxon>Eubacteriales</taxon>
        <taxon>Oscillospiraceae</taxon>
        <taxon>Acetivibrio</taxon>
    </lineage>
</organism>
<dbReference type="EMBL" id="BAVR01000008">
    <property type="protein sequence ID" value="GAE87575.1"/>
    <property type="molecule type" value="Genomic_DNA"/>
</dbReference>
<dbReference type="Proteomes" id="UP000019109">
    <property type="component" value="Unassembled WGS sequence"/>
</dbReference>
<accession>W4V282</accession>
<reference evidence="1" key="1">
    <citation type="journal article" date="2014" name="Genome Announc.">
        <title>Draft Genome Sequence of Clostridium straminisolvens Strain JCM 21531T, Isolated from a Cellulose-Degrading Bacterial Community.</title>
        <authorList>
            <person name="Yuki M."/>
            <person name="Oshima K."/>
            <person name="Suda W."/>
            <person name="Sakamoto M."/>
            <person name="Kitamura K."/>
            <person name="Iida T."/>
            <person name="Hattori M."/>
            <person name="Ohkuma M."/>
        </authorList>
    </citation>
    <scope>NUCLEOTIDE SEQUENCE [LARGE SCALE GENOMIC DNA]</scope>
    <source>
        <strain evidence="1">JCM 21531</strain>
    </source>
</reference>
<sequence>MEKILQKELELWCEYYSNKNMRHLFVELPYYTAEFLNIWMKSDSDEILDELYNDWMGTASHNPYTKEFYKNIKSKCPETIFHGTDVGHQFHTTGERFLKYLEDNNLKDTEQYRLTQESIEQGKYFYENSDDVYRENKMAENFIREYDALNGENIMGIYGSAHTGLDDMDFTNSVPCMANQLEDVYKDIIYSENLSWMAMNPFERIVFWILEKDKGDFCPP</sequence>
<dbReference type="AlphaFoldDB" id="W4V282"/>
<protein>
    <submittedName>
        <fullName evidence="1">Uncharacterized protein</fullName>
    </submittedName>
</protein>
<dbReference type="STRING" id="1294263.JCM21531_955"/>
<gene>
    <name evidence="1" type="ORF">JCM21531_955</name>
</gene>
<keyword evidence="2" id="KW-1185">Reference proteome</keyword>
<proteinExistence type="predicted"/>
<name>W4V282_9FIRM</name>
<comment type="caution">
    <text evidence="1">The sequence shown here is derived from an EMBL/GenBank/DDBJ whole genome shotgun (WGS) entry which is preliminary data.</text>
</comment>
<evidence type="ECO:0000313" key="1">
    <source>
        <dbReference type="EMBL" id="GAE87575.1"/>
    </source>
</evidence>
<evidence type="ECO:0000313" key="2">
    <source>
        <dbReference type="Proteomes" id="UP000019109"/>
    </source>
</evidence>